<keyword evidence="3" id="KW-1185">Reference proteome</keyword>
<comment type="caution">
    <text evidence="2">The sequence shown here is derived from an EMBL/GenBank/DDBJ whole genome shotgun (WGS) entry which is preliminary data.</text>
</comment>
<dbReference type="EMBL" id="NHYE01005658">
    <property type="protein sequence ID" value="PPQ65044.1"/>
    <property type="molecule type" value="Genomic_DNA"/>
</dbReference>
<evidence type="ECO:0000313" key="3">
    <source>
        <dbReference type="Proteomes" id="UP000284706"/>
    </source>
</evidence>
<dbReference type="OrthoDB" id="3157337at2759"/>
<dbReference type="Pfam" id="PF00651">
    <property type="entry name" value="BTB"/>
    <property type="match status" value="1"/>
</dbReference>
<organism evidence="2 3">
    <name type="scientific">Gymnopilus dilepis</name>
    <dbReference type="NCBI Taxonomy" id="231916"/>
    <lineage>
        <taxon>Eukaryota</taxon>
        <taxon>Fungi</taxon>
        <taxon>Dikarya</taxon>
        <taxon>Basidiomycota</taxon>
        <taxon>Agaricomycotina</taxon>
        <taxon>Agaricomycetes</taxon>
        <taxon>Agaricomycetidae</taxon>
        <taxon>Agaricales</taxon>
        <taxon>Agaricineae</taxon>
        <taxon>Hymenogastraceae</taxon>
        <taxon>Gymnopilus</taxon>
    </lineage>
</organism>
<dbReference type="SUPFAM" id="SSF54695">
    <property type="entry name" value="POZ domain"/>
    <property type="match status" value="1"/>
</dbReference>
<accession>A0A409VFK9</accession>
<feature type="domain" description="BTB" evidence="1">
    <location>
        <begin position="21"/>
        <end position="101"/>
    </location>
</feature>
<dbReference type="Proteomes" id="UP000284706">
    <property type="component" value="Unassembled WGS sequence"/>
</dbReference>
<dbReference type="PROSITE" id="PS50097">
    <property type="entry name" value="BTB"/>
    <property type="match status" value="1"/>
</dbReference>
<dbReference type="InterPro" id="IPR000210">
    <property type="entry name" value="BTB/POZ_dom"/>
</dbReference>
<evidence type="ECO:0000259" key="1">
    <source>
        <dbReference type="PROSITE" id="PS50097"/>
    </source>
</evidence>
<dbReference type="Gene3D" id="3.30.710.10">
    <property type="entry name" value="Potassium Channel Kv1.1, Chain A"/>
    <property type="match status" value="1"/>
</dbReference>
<reference evidence="2 3" key="1">
    <citation type="journal article" date="2018" name="Evol. Lett.">
        <title>Horizontal gene cluster transfer increased hallucinogenic mushroom diversity.</title>
        <authorList>
            <person name="Reynolds H.T."/>
            <person name="Vijayakumar V."/>
            <person name="Gluck-Thaler E."/>
            <person name="Korotkin H.B."/>
            <person name="Matheny P.B."/>
            <person name="Slot J.C."/>
        </authorList>
    </citation>
    <scope>NUCLEOTIDE SEQUENCE [LARGE SCALE GENOMIC DNA]</scope>
    <source>
        <strain evidence="2 3">SRW20</strain>
    </source>
</reference>
<sequence>MSTSNIVDDYNRDSRYYFPDGNVTLVVSQTLFRVHRSILASDGSAFKDMFALHEDQSAEVAPSLVQDGDDDQHPIKLVGDSYVQFSDLLWSLYALPLEISTIMSMECNKFVPRFCNIAVIADKYGFQSTRAWALRSLCEHFRTVIKRLPEALTKDNLVMATEVAKLTCTQVGKEKKDLGLTITVMERLGIRDLCGLAFYQLLLCGRGVWEKELFLNQSHRVRLLSGHYNVNKLRRDLQQTPLALDHVSNCALGREACNEAWRSTWTLLLSGSRVEWDDGKPSIVSNPEELDILSSLSAVDRLREVLGRGRRACSLEVDYANVKRYLWCIDSIGDAVEALHRKTKAGLLDFFSDVL</sequence>
<dbReference type="AlphaFoldDB" id="A0A409VFK9"/>
<name>A0A409VFK9_9AGAR</name>
<dbReference type="InterPro" id="IPR011333">
    <property type="entry name" value="SKP1/BTB/POZ_sf"/>
</dbReference>
<proteinExistence type="predicted"/>
<protein>
    <recommendedName>
        <fullName evidence="1">BTB domain-containing protein</fullName>
    </recommendedName>
</protein>
<dbReference type="InParanoid" id="A0A409VFK9"/>
<gene>
    <name evidence="2" type="ORF">CVT26_015740</name>
</gene>
<evidence type="ECO:0000313" key="2">
    <source>
        <dbReference type="EMBL" id="PPQ65044.1"/>
    </source>
</evidence>